<dbReference type="EMBL" id="AP029612">
    <property type="protein sequence ID" value="BFG71039.1"/>
    <property type="molecule type" value="Genomic_DNA"/>
</dbReference>
<dbReference type="Pfam" id="PF13847">
    <property type="entry name" value="Methyltransf_31"/>
    <property type="match status" value="1"/>
</dbReference>
<dbReference type="InterPro" id="IPR025714">
    <property type="entry name" value="Methyltranfer_dom"/>
</dbReference>
<name>A0AAT9GKB9_9BACT</name>
<dbReference type="PANTHER" id="PTHR43861:SF1">
    <property type="entry name" value="TRANS-ACONITATE 2-METHYLTRANSFERASE"/>
    <property type="match status" value="1"/>
</dbReference>
<evidence type="ECO:0000256" key="1">
    <source>
        <dbReference type="SAM" id="Phobius"/>
    </source>
</evidence>
<dbReference type="AlphaFoldDB" id="A0AAT9GKB9"/>
<dbReference type="InterPro" id="IPR029063">
    <property type="entry name" value="SAM-dependent_MTases_sf"/>
</dbReference>
<feature type="transmembrane region" description="Helical" evidence="1">
    <location>
        <begin position="242"/>
        <end position="265"/>
    </location>
</feature>
<dbReference type="PANTHER" id="PTHR43861">
    <property type="entry name" value="TRANS-ACONITATE 2-METHYLTRANSFERASE-RELATED"/>
    <property type="match status" value="1"/>
</dbReference>
<evidence type="ECO:0000259" key="2">
    <source>
        <dbReference type="Pfam" id="PF13847"/>
    </source>
</evidence>
<feature type="domain" description="Methyltransferase" evidence="2">
    <location>
        <begin position="60"/>
        <end position="192"/>
    </location>
</feature>
<organism evidence="3">
    <name type="scientific">Sediminibacterium sp. KACHI17</name>
    <dbReference type="NCBI Taxonomy" id="1751071"/>
    <lineage>
        <taxon>Bacteria</taxon>
        <taxon>Pseudomonadati</taxon>
        <taxon>Bacteroidota</taxon>
        <taxon>Chitinophagia</taxon>
        <taxon>Chitinophagales</taxon>
        <taxon>Chitinophagaceae</taxon>
        <taxon>Sediminibacterium</taxon>
    </lineage>
</organism>
<keyword evidence="1" id="KW-0472">Membrane</keyword>
<accession>A0AAT9GKB9</accession>
<protein>
    <recommendedName>
        <fullName evidence="2">Methyltransferase domain-containing protein</fullName>
    </recommendedName>
</protein>
<reference evidence="3" key="1">
    <citation type="submission" date="2024-02" db="EMBL/GenBank/DDBJ databases">
        <title>Sediminibacterium planktonica sp. nov. and Sediminibacterium longus sp. nov., isolated from surface lake and river water.</title>
        <authorList>
            <person name="Watanabe K."/>
            <person name="Takemine S."/>
            <person name="Ishii Y."/>
            <person name="Ogata Y."/>
            <person name="Shindo C."/>
            <person name="Suda W."/>
        </authorList>
    </citation>
    <scope>NUCLEOTIDE SEQUENCE</scope>
    <source>
        <strain evidence="3">KACHI17</strain>
    </source>
</reference>
<proteinExistence type="predicted"/>
<keyword evidence="1" id="KW-1133">Transmembrane helix</keyword>
<dbReference type="SUPFAM" id="SSF53335">
    <property type="entry name" value="S-adenosyl-L-methionine-dependent methyltransferases"/>
    <property type="match status" value="1"/>
</dbReference>
<sequence>MDLKKGDPVKVFTHQYPTWLLKHPRWIHLIYTFNYLIQLRKWYLTSRLQKMLAARAHSFNLLDAGCGEGQFLLPYVASYKDAHFKGIDRADSNISFCNSYAQVNGYANAVFEQKELESLQETEVYDIVLCISVLPYCKDDHAALYALYTALKKDGELLLYVPVNNTSILPFYRTILNTYENYERIQNNQRVYTKYRVLELLDSNGFRISDMTLTYGFFGKISNELYNTHLILFNACSLPLKIILSVSLLLFYPLILLCMILDFILPVTSGNGLMIVAKK</sequence>
<gene>
    <name evidence="3" type="ORF">KACHI17_19200</name>
</gene>
<dbReference type="Gene3D" id="3.40.50.150">
    <property type="entry name" value="Vaccinia Virus protein VP39"/>
    <property type="match status" value="1"/>
</dbReference>
<keyword evidence="1" id="KW-0812">Transmembrane</keyword>
<dbReference type="CDD" id="cd02440">
    <property type="entry name" value="AdoMet_MTases"/>
    <property type="match status" value="1"/>
</dbReference>
<evidence type="ECO:0000313" key="3">
    <source>
        <dbReference type="EMBL" id="BFG71039.1"/>
    </source>
</evidence>